<dbReference type="InterPro" id="IPR011041">
    <property type="entry name" value="Quinoprot_gluc/sorb_DH_b-prop"/>
</dbReference>
<reference evidence="4" key="1">
    <citation type="submission" date="2016-10" db="EMBL/GenBank/DDBJ databases">
        <authorList>
            <person name="Varghese N."/>
            <person name="Submissions S."/>
        </authorList>
    </citation>
    <scope>NUCLEOTIDE SEQUENCE [LARGE SCALE GENOMIC DNA]</scope>
    <source>
        <strain evidence="4">CGMCC 1.10119</strain>
    </source>
</reference>
<dbReference type="EMBL" id="FNHL01000001">
    <property type="protein sequence ID" value="SDM02746.1"/>
    <property type="molecule type" value="Genomic_DNA"/>
</dbReference>
<dbReference type="Pfam" id="PF07995">
    <property type="entry name" value="GSDH"/>
    <property type="match status" value="1"/>
</dbReference>
<dbReference type="PROSITE" id="PS51257">
    <property type="entry name" value="PROKAR_LIPOPROTEIN"/>
    <property type="match status" value="1"/>
</dbReference>
<keyword evidence="4" id="KW-1185">Reference proteome</keyword>
<dbReference type="InterPro" id="IPR012938">
    <property type="entry name" value="Glc/Sorbosone_DH"/>
</dbReference>
<dbReference type="AlphaFoldDB" id="A0A1G9PVE7"/>
<feature type="domain" description="Glucose/Sorbosone dehydrogenase" evidence="2">
    <location>
        <begin position="90"/>
        <end position="442"/>
    </location>
</feature>
<evidence type="ECO:0000313" key="3">
    <source>
        <dbReference type="EMBL" id="SDM02746.1"/>
    </source>
</evidence>
<dbReference type="PANTHER" id="PTHR19328">
    <property type="entry name" value="HEDGEHOG-INTERACTING PROTEIN"/>
    <property type="match status" value="1"/>
</dbReference>
<dbReference type="Proteomes" id="UP000199451">
    <property type="component" value="Unassembled WGS sequence"/>
</dbReference>
<protein>
    <submittedName>
        <fullName evidence="3">Glucose/arabinose dehydrogenase, beta-propeller fold</fullName>
    </submittedName>
</protein>
<dbReference type="PROSITE" id="PS51318">
    <property type="entry name" value="TAT"/>
    <property type="match status" value="1"/>
</dbReference>
<evidence type="ECO:0000259" key="2">
    <source>
        <dbReference type="Pfam" id="PF07995"/>
    </source>
</evidence>
<dbReference type="InterPro" id="IPR011042">
    <property type="entry name" value="6-blade_b-propeller_TolB-like"/>
</dbReference>
<dbReference type="SUPFAM" id="SSF50952">
    <property type="entry name" value="Soluble quinoprotein glucose dehydrogenase"/>
    <property type="match status" value="1"/>
</dbReference>
<accession>A0A1G9PVE7</accession>
<dbReference type="OrthoDB" id="6744at2157"/>
<evidence type="ECO:0000256" key="1">
    <source>
        <dbReference type="SAM" id="MobiDB-lite"/>
    </source>
</evidence>
<proteinExistence type="predicted"/>
<evidence type="ECO:0000313" key="4">
    <source>
        <dbReference type="Proteomes" id="UP000199451"/>
    </source>
</evidence>
<name>A0A1G9PVE7_9EURY</name>
<feature type="region of interest" description="Disordered" evidence="1">
    <location>
        <begin position="255"/>
        <end position="274"/>
    </location>
</feature>
<feature type="region of interest" description="Disordered" evidence="1">
    <location>
        <begin position="27"/>
        <end position="51"/>
    </location>
</feature>
<gene>
    <name evidence="3" type="ORF">SAMN04487949_0557</name>
</gene>
<dbReference type="Gene3D" id="2.120.10.30">
    <property type="entry name" value="TolB, C-terminal domain"/>
    <property type="match status" value="1"/>
</dbReference>
<dbReference type="PANTHER" id="PTHR19328:SF13">
    <property type="entry name" value="HIPL1 PROTEIN"/>
    <property type="match status" value="1"/>
</dbReference>
<dbReference type="STRING" id="660521.SAMN04487949_0557"/>
<dbReference type="InterPro" id="IPR006311">
    <property type="entry name" value="TAT_signal"/>
</dbReference>
<organism evidence="3 4">
    <name type="scientific">Halogranum gelatinilyticum</name>
    <dbReference type="NCBI Taxonomy" id="660521"/>
    <lineage>
        <taxon>Archaea</taxon>
        <taxon>Methanobacteriati</taxon>
        <taxon>Methanobacteriota</taxon>
        <taxon>Stenosarchaea group</taxon>
        <taxon>Halobacteria</taxon>
        <taxon>Halobacteriales</taxon>
        <taxon>Haloferacaceae</taxon>
    </lineage>
</organism>
<sequence length="462" mass="49560">MRNCSRRKLLGVVASVGVAGCLGAPTQEAAESTQQPTESATATVTPEPTPTYDLTVGHDIEAWDEYDPDWSAPATSPEVAVDVEVVVENLDVPWDLAFAPTGDLFITERTGRVVRYAADEVTAVAELADAAESESLPPGSEESSWWLAGGEGGTLGVAVHPNYPEPPLVYVYYTYRDEADERYNKLVSVDVSADDPSATATPLVEEIPADSYHNGGRIDFGPANYLWVTTGDAGEAERAQDPGWLGGKVLRLEPDGSAASANPDLGADADPRVYSYGHRNPQGISWLPDGTPVLSEHGGGPDEMNVLRPGANYGWPQVPTDVWYDEAASDEVNPVASSRLEPITWAPSGAVFYTGDAFPAFKNRFLVGALAGQRLKVFTLSDPDGELPPLGETGVRHDADWLDDAFLTTSHDRLVDELGRIRHVEQGPDGALYAITSNRDGRAKGSFPTERDDVLVRLTPGE</sequence>
<feature type="compositionally biased region" description="Low complexity" evidence="1">
    <location>
        <begin position="36"/>
        <end position="46"/>
    </location>
</feature>